<comment type="caution">
    <text evidence="1">The sequence shown here is derived from an EMBL/GenBank/DDBJ whole genome shotgun (WGS) entry which is preliminary data.</text>
</comment>
<evidence type="ECO:0000313" key="1">
    <source>
        <dbReference type="EMBL" id="EEV18003.1"/>
    </source>
</evidence>
<sequence length="37" mass="4182">MKSFDCINLKKDKPRQAGLGARKLFFLLAFCGCNSLF</sequence>
<evidence type="ECO:0000313" key="2">
    <source>
        <dbReference type="Proteomes" id="UP000005709"/>
    </source>
</evidence>
<organism evidence="1 2">
    <name type="scientific">Campylobacter gracilis RM3268</name>
    <dbReference type="NCBI Taxonomy" id="553220"/>
    <lineage>
        <taxon>Bacteria</taxon>
        <taxon>Pseudomonadati</taxon>
        <taxon>Campylobacterota</taxon>
        <taxon>Epsilonproteobacteria</taxon>
        <taxon>Campylobacterales</taxon>
        <taxon>Campylobacteraceae</taxon>
        <taxon>Campylobacter</taxon>
    </lineage>
</organism>
<protein>
    <submittedName>
        <fullName evidence="1">Uncharacterized protein</fullName>
    </submittedName>
</protein>
<name>C8PFW5_9BACT</name>
<gene>
    <name evidence="1" type="ORF">CAMGR0001_0756</name>
</gene>
<accession>C8PFW5</accession>
<dbReference type="EMBL" id="ACYG01000019">
    <property type="protein sequence ID" value="EEV18003.1"/>
    <property type="molecule type" value="Genomic_DNA"/>
</dbReference>
<keyword evidence="2" id="KW-1185">Reference proteome</keyword>
<proteinExistence type="predicted"/>
<dbReference type="Proteomes" id="UP000005709">
    <property type="component" value="Unassembled WGS sequence"/>
</dbReference>
<reference evidence="1 2" key="1">
    <citation type="submission" date="2009-07" db="EMBL/GenBank/DDBJ databases">
        <authorList>
            <person name="Madupu R."/>
            <person name="Sebastian Y."/>
            <person name="Durkin A.S."/>
            <person name="Torralba M."/>
            <person name="Methe B."/>
            <person name="Sutton G.G."/>
            <person name="Strausberg R.L."/>
            <person name="Nelson K.E."/>
        </authorList>
    </citation>
    <scope>NUCLEOTIDE SEQUENCE [LARGE SCALE GENOMIC DNA]</scope>
    <source>
        <strain evidence="1 2">RM3268</strain>
    </source>
</reference>
<dbReference type="AlphaFoldDB" id="C8PFW5"/>